<sequence>MISTITSGRILHPRTLSFSSRSPRRYKTSLAIHHQAIPPPIINGSFKPPKPGGCKDACADIAYTVHSLNDPKINITTPAPHPNPATDTGWSFPDTQPGILTATAAANPPKLVEVVDNKAFTNKLLQHHGFPTPKSWLLEGDPKRSIERLGQLVYDLPYPIILKPVRGRGSEGVQLVNGFVGMLDALDDLLNIYSVVLVEELLKGEEGTRFSQASGAMPWSGHIPVTKSSRVLSAREEDSWHRGAKIECQMATELLKLTRVTRIDIRRKDENGGKFFLYDVNPRSNRTGASHPGRDDQHGLCTMATKGFG</sequence>
<reference evidence="4 5" key="1">
    <citation type="submission" date="2017-04" db="EMBL/GenBank/DDBJ databases">
        <title>Draft genome sequence of Tuber borchii Vittad., a whitish edible truffle.</title>
        <authorList>
            <consortium name="DOE Joint Genome Institute"/>
            <person name="Murat C."/>
            <person name="Kuo A."/>
            <person name="Barry K.W."/>
            <person name="Clum A."/>
            <person name="Dockter R.B."/>
            <person name="Fauchery L."/>
            <person name="Iotti M."/>
            <person name="Kohler A."/>
            <person name="Labutti K."/>
            <person name="Lindquist E.A."/>
            <person name="Lipzen A."/>
            <person name="Ohm R.A."/>
            <person name="Wang M."/>
            <person name="Grigoriev I.V."/>
            <person name="Zambonelli A."/>
            <person name="Martin F.M."/>
        </authorList>
    </citation>
    <scope>NUCLEOTIDE SEQUENCE [LARGE SCALE GENOMIC DNA]</scope>
    <source>
        <strain evidence="4 5">Tbo3840</strain>
    </source>
</reference>
<evidence type="ECO:0000259" key="3">
    <source>
        <dbReference type="PROSITE" id="PS50975"/>
    </source>
</evidence>
<dbReference type="GO" id="GO:0005524">
    <property type="term" value="F:ATP binding"/>
    <property type="evidence" value="ECO:0007669"/>
    <property type="project" value="UniProtKB-UniRule"/>
</dbReference>
<protein>
    <recommendedName>
        <fullName evidence="3">ATP-grasp domain-containing protein</fullName>
    </recommendedName>
</protein>
<gene>
    <name evidence="4" type="ORF">B9Z19DRAFT_1126041</name>
</gene>
<dbReference type="STRING" id="42251.A0A2T6ZTI6"/>
<feature type="region of interest" description="Disordered" evidence="2">
    <location>
        <begin position="286"/>
        <end position="309"/>
    </location>
</feature>
<dbReference type="OrthoDB" id="422362at2759"/>
<evidence type="ECO:0000313" key="4">
    <source>
        <dbReference type="EMBL" id="PUU78791.1"/>
    </source>
</evidence>
<dbReference type="GO" id="GO:0046872">
    <property type="term" value="F:metal ion binding"/>
    <property type="evidence" value="ECO:0007669"/>
    <property type="project" value="InterPro"/>
</dbReference>
<dbReference type="InterPro" id="IPR011761">
    <property type="entry name" value="ATP-grasp"/>
</dbReference>
<dbReference type="AlphaFoldDB" id="A0A2T6ZTI6"/>
<organism evidence="4 5">
    <name type="scientific">Tuber borchii</name>
    <name type="common">White truffle</name>
    <dbReference type="NCBI Taxonomy" id="42251"/>
    <lineage>
        <taxon>Eukaryota</taxon>
        <taxon>Fungi</taxon>
        <taxon>Dikarya</taxon>
        <taxon>Ascomycota</taxon>
        <taxon>Pezizomycotina</taxon>
        <taxon>Pezizomycetes</taxon>
        <taxon>Pezizales</taxon>
        <taxon>Tuberaceae</taxon>
        <taxon>Tuber</taxon>
    </lineage>
</organism>
<dbReference type="PROSITE" id="PS50975">
    <property type="entry name" value="ATP_GRASP"/>
    <property type="match status" value="1"/>
</dbReference>
<keyword evidence="5" id="KW-1185">Reference proteome</keyword>
<dbReference type="Proteomes" id="UP000244722">
    <property type="component" value="Unassembled WGS sequence"/>
</dbReference>
<dbReference type="EMBL" id="NESQ01000106">
    <property type="protein sequence ID" value="PUU78791.1"/>
    <property type="molecule type" value="Genomic_DNA"/>
</dbReference>
<comment type="caution">
    <text evidence="4">The sequence shown here is derived from an EMBL/GenBank/DDBJ whole genome shotgun (WGS) entry which is preliminary data.</text>
</comment>
<feature type="domain" description="ATP-grasp" evidence="3">
    <location>
        <begin position="122"/>
        <end position="309"/>
    </location>
</feature>
<dbReference type="Gene3D" id="3.30.470.20">
    <property type="entry name" value="ATP-grasp fold, B domain"/>
    <property type="match status" value="1"/>
</dbReference>
<dbReference type="SUPFAM" id="SSF56059">
    <property type="entry name" value="Glutathione synthetase ATP-binding domain-like"/>
    <property type="match status" value="1"/>
</dbReference>
<evidence type="ECO:0000313" key="5">
    <source>
        <dbReference type="Proteomes" id="UP000244722"/>
    </source>
</evidence>
<proteinExistence type="predicted"/>
<keyword evidence="1" id="KW-0547">Nucleotide-binding</keyword>
<keyword evidence="1" id="KW-0067">ATP-binding</keyword>
<evidence type="ECO:0000256" key="2">
    <source>
        <dbReference type="SAM" id="MobiDB-lite"/>
    </source>
</evidence>
<accession>A0A2T6ZTI6</accession>
<name>A0A2T6ZTI6_TUBBO</name>
<evidence type="ECO:0000256" key="1">
    <source>
        <dbReference type="PROSITE-ProRule" id="PRU00409"/>
    </source>
</evidence>